<reference evidence="4 5" key="1">
    <citation type="submission" date="2024-07" db="EMBL/GenBank/DDBJ databases">
        <authorList>
            <person name="Ren Q."/>
        </authorList>
    </citation>
    <scope>NUCLEOTIDE SEQUENCE [LARGE SCALE GENOMIC DNA]</scope>
    <source>
        <strain evidence="4 5">REN37</strain>
    </source>
</reference>
<accession>A0ABV4AGA7</accession>
<dbReference type="PANTHER" id="PTHR30273:SF2">
    <property type="entry name" value="PROTEIN FECR"/>
    <property type="match status" value="1"/>
</dbReference>
<dbReference type="Proteomes" id="UP001562065">
    <property type="component" value="Unassembled WGS sequence"/>
</dbReference>
<dbReference type="Pfam" id="PF16220">
    <property type="entry name" value="DUF4880"/>
    <property type="match status" value="1"/>
</dbReference>
<dbReference type="PANTHER" id="PTHR30273">
    <property type="entry name" value="PERIPLASMIC SIGNAL SENSOR AND SIGMA FACTOR ACTIVATOR FECR-RELATED"/>
    <property type="match status" value="1"/>
</dbReference>
<dbReference type="InterPro" id="IPR032623">
    <property type="entry name" value="FecR_N"/>
</dbReference>
<dbReference type="EMBL" id="JBGCUO010000001">
    <property type="protein sequence ID" value="MEY1660675.1"/>
    <property type="molecule type" value="Genomic_DNA"/>
</dbReference>
<protein>
    <submittedName>
        <fullName evidence="4">DUF4880 domain-containing protein</fullName>
    </submittedName>
</protein>
<dbReference type="Gene3D" id="3.55.50.30">
    <property type="match status" value="1"/>
</dbReference>
<feature type="domain" description="FecR protein" evidence="2">
    <location>
        <begin position="92"/>
        <end position="181"/>
    </location>
</feature>
<sequence>MDWIVRLTSGAATAADAEAFRQWCAASPDHRAAFQREYRRWQQLSHCALATAAPQNPQRRRLLKGLLAGGAVAAGMAGLGVGVAGWRSPSGDYVTAVGEQRELSLGDLALTLNTDSALNARPQDRGWWLELLRGELLLTAPAQGLAMVRAGAALVQVRDAQVNVQQLSERLCITCLQGQVRVHSGSQQTALSGGQQLVVRGERQSDVYRADADSVLAWQHGVLVFNDRPLAEVVDELNRYWPGRVLLLRRELGRMRVQARFELDQINEIPQLIGTAYGLSVTRLPGQVVVLS</sequence>
<comment type="caution">
    <text evidence="4">The sequence shown here is derived from an EMBL/GenBank/DDBJ whole genome shotgun (WGS) entry which is preliminary data.</text>
</comment>
<name>A0ABV4AGA7_9GAMM</name>
<feature type="domain" description="FecR N-terminal" evidence="3">
    <location>
        <begin position="2"/>
        <end position="36"/>
    </location>
</feature>
<evidence type="ECO:0000313" key="5">
    <source>
        <dbReference type="Proteomes" id="UP001562065"/>
    </source>
</evidence>
<keyword evidence="1" id="KW-1133">Transmembrane helix</keyword>
<evidence type="ECO:0000313" key="4">
    <source>
        <dbReference type="EMBL" id="MEY1660675.1"/>
    </source>
</evidence>
<evidence type="ECO:0000256" key="1">
    <source>
        <dbReference type="SAM" id="Phobius"/>
    </source>
</evidence>
<dbReference type="InterPro" id="IPR006860">
    <property type="entry name" value="FecR"/>
</dbReference>
<dbReference type="Gene3D" id="2.60.120.1440">
    <property type="match status" value="1"/>
</dbReference>
<dbReference type="InterPro" id="IPR012373">
    <property type="entry name" value="Ferrdict_sens_TM"/>
</dbReference>
<evidence type="ECO:0000259" key="3">
    <source>
        <dbReference type="Pfam" id="PF16220"/>
    </source>
</evidence>
<gene>
    <name evidence="4" type="ORF">AB5I84_00765</name>
</gene>
<dbReference type="PIRSF" id="PIRSF018266">
    <property type="entry name" value="FecR"/>
    <property type="match status" value="1"/>
</dbReference>
<organism evidence="4 5">
    <name type="scientific">Isoalcanivorax beigongshangi</name>
    <dbReference type="NCBI Taxonomy" id="3238810"/>
    <lineage>
        <taxon>Bacteria</taxon>
        <taxon>Pseudomonadati</taxon>
        <taxon>Pseudomonadota</taxon>
        <taxon>Gammaproteobacteria</taxon>
        <taxon>Oceanospirillales</taxon>
        <taxon>Alcanivoracaceae</taxon>
        <taxon>Isoalcanivorax</taxon>
    </lineage>
</organism>
<feature type="transmembrane region" description="Helical" evidence="1">
    <location>
        <begin position="65"/>
        <end position="86"/>
    </location>
</feature>
<keyword evidence="1" id="KW-0472">Membrane</keyword>
<evidence type="ECO:0000259" key="2">
    <source>
        <dbReference type="Pfam" id="PF04773"/>
    </source>
</evidence>
<keyword evidence="5" id="KW-1185">Reference proteome</keyword>
<dbReference type="Pfam" id="PF04773">
    <property type="entry name" value="FecR"/>
    <property type="match status" value="1"/>
</dbReference>
<keyword evidence="1" id="KW-0812">Transmembrane</keyword>
<dbReference type="RefSeq" id="WP_369453920.1">
    <property type="nucleotide sequence ID" value="NZ_JBGCUO010000001.1"/>
</dbReference>
<proteinExistence type="predicted"/>